<dbReference type="Pfam" id="PF01872">
    <property type="entry name" value="RibD_C"/>
    <property type="match status" value="1"/>
</dbReference>
<dbReference type="SUPFAM" id="SSF53597">
    <property type="entry name" value="Dihydrofolate reductase-like"/>
    <property type="match status" value="1"/>
</dbReference>
<gene>
    <name evidence="2" type="ORF">M3202_13575</name>
</gene>
<evidence type="ECO:0000313" key="2">
    <source>
        <dbReference type="EMBL" id="MCM3715113.1"/>
    </source>
</evidence>
<feature type="domain" description="Bacterial bifunctional deaminase-reductase C-terminal" evidence="1">
    <location>
        <begin position="8"/>
        <end position="185"/>
    </location>
</feature>
<protein>
    <submittedName>
        <fullName evidence="2">Dihydrofolate reductase family protein</fullName>
    </submittedName>
</protein>
<accession>A0A9X2DRH2</accession>
<dbReference type="InterPro" id="IPR024072">
    <property type="entry name" value="DHFR-like_dom_sf"/>
</dbReference>
<organism evidence="2 3">
    <name type="scientific">Halalkalibacter oceani</name>
    <dbReference type="NCBI Taxonomy" id="1653776"/>
    <lineage>
        <taxon>Bacteria</taxon>
        <taxon>Bacillati</taxon>
        <taxon>Bacillota</taxon>
        <taxon>Bacilli</taxon>
        <taxon>Bacillales</taxon>
        <taxon>Bacillaceae</taxon>
        <taxon>Halalkalibacter</taxon>
    </lineage>
</organism>
<dbReference type="InterPro" id="IPR002734">
    <property type="entry name" value="RibDG_C"/>
</dbReference>
<evidence type="ECO:0000313" key="3">
    <source>
        <dbReference type="Proteomes" id="UP001139179"/>
    </source>
</evidence>
<dbReference type="AlphaFoldDB" id="A0A9X2DRH2"/>
<proteinExistence type="predicted"/>
<keyword evidence="3" id="KW-1185">Reference proteome</keyword>
<dbReference type="Gene3D" id="3.40.430.10">
    <property type="entry name" value="Dihydrofolate Reductase, subunit A"/>
    <property type="match status" value="1"/>
</dbReference>
<evidence type="ECO:0000259" key="1">
    <source>
        <dbReference type="Pfam" id="PF01872"/>
    </source>
</evidence>
<dbReference type="Proteomes" id="UP001139179">
    <property type="component" value="Unassembled WGS sequence"/>
</dbReference>
<name>A0A9X2DRH2_9BACI</name>
<dbReference type="PANTHER" id="PTHR38011:SF11">
    <property type="entry name" value="2,5-DIAMINO-6-RIBOSYLAMINO-4(3H)-PYRIMIDINONE 5'-PHOSPHATE REDUCTASE"/>
    <property type="match status" value="1"/>
</dbReference>
<sequence length="199" mass="22968">MSRKRNRQVIYSMMVSLDGYMEARDGAIDWSVPDEELHQHFNDFEQEIDTHLYGRRMYENMAGYWTKAGDNPEAAAVEKEYARIWNQSEKIVFSTTLEQVGEHARIIRDNLPEAVRALKAEEGRDMDLGGASIAASFIEHDLVDEYRLYFHPIVLGGGKRMFPELTEYRQLRLLETRQFGCGVVLLRYARKEAEGEAGV</sequence>
<dbReference type="PANTHER" id="PTHR38011">
    <property type="entry name" value="DIHYDROFOLATE REDUCTASE FAMILY PROTEIN (AFU_ORTHOLOGUE AFUA_8G06820)"/>
    <property type="match status" value="1"/>
</dbReference>
<dbReference type="GO" id="GO:0008703">
    <property type="term" value="F:5-amino-6-(5-phosphoribosylamino)uracil reductase activity"/>
    <property type="evidence" value="ECO:0007669"/>
    <property type="project" value="InterPro"/>
</dbReference>
<comment type="caution">
    <text evidence="2">The sequence shown here is derived from an EMBL/GenBank/DDBJ whole genome shotgun (WGS) entry which is preliminary data.</text>
</comment>
<dbReference type="InterPro" id="IPR050765">
    <property type="entry name" value="Riboflavin_Biosynth_HTPR"/>
</dbReference>
<dbReference type="EMBL" id="JAMBOL010000012">
    <property type="protein sequence ID" value="MCM3715113.1"/>
    <property type="molecule type" value="Genomic_DNA"/>
</dbReference>
<reference evidence="2" key="1">
    <citation type="submission" date="2022-05" db="EMBL/GenBank/DDBJ databases">
        <title>Comparative Genomics of Spacecraft Associated Microbes.</title>
        <authorList>
            <person name="Tran M.T."/>
            <person name="Wright A."/>
            <person name="Seuylemezian A."/>
            <person name="Eisen J."/>
            <person name="Coil D."/>
        </authorList>
    </citation>
    <scope>NUCLEOTIDE SEQUENCE</scope>
    <source>
        <strain evidence="2">214.1.1</strain>
    </source>
</reference>
<dbReference type="RefSeq" id="WP_251223874.1">
    <property type="nucleotide sequence ID" value="NZ_JAMBOL010000012.1"/>
</dbReference>
<dbReference type="GO" id="GO:0009231">
    <property type="term" value="P:riboflavin biosynthetic process"/>
    <property type="evidence" value="ECO:0007669"/>
    <property type="project" value="InterPro"/>
</dbReference>